<dbReference type="CDD" id="cd02440">
    <property type="entry name" value="AdoMet_MTases"/>
    <property type="match status" value="1"/>
</dbReference>
<evidence type="ECO:0000256" key="10">
    <source>
        <dbReference type="ARBA" id="ARBA00031323"/>
    </source>
</evidence>
<dbReference type="Gene3D" id="3.40.50.150">
    <property type="entry name" value="Vaccinia Virus protein VP39"/>
    <property type="match status" value="1"/>
</dbReference>
<dbReference type="PANTHER" id="PTHR11579:SF0">
    <property type="entry name" value="PROTEIN-L-ISOASPARTATE(D-ASPARTATE) O-METHYLTRANSFERASE"/>
    <property type="match status" value="1"/>
</dbReference>
<dbReference type="InterPro" id="IPR000682">
    <property type="entry name" value="PCMT"/>
</dbReference>
<gene>
    <name evidence="12" type="ORF">E1263_40665</name>
</gene>
<keyword evidence="6" id="KW-0489">Methyltransferase</keyword>
<evidence type="ECO:0000256" key="9">
    <source>
        <dbReference type="ARBA" id="ARBA00030757"/>
    </source>
</evidence>
<comment type="caution">
    <text evidence="12">The sequence shown here is derived from an EMBL/GenBank/DDBJ whole genome shotgun (WGS) entry which is preliminary data.</text>
</comment>
<evidence type="ECO:0000256" key="6">
    <source>
        <dbReference type="ARBA" id="ARBA00022603"/>
    </source>
</evidence>
<dbReference type="Pfam" id="PF01135">
    <property type="entry name" value="PCMT"/>
    <property type="match status" value="1"/>
</dbReference>
<evidence type="ECO:0000256" key="3">
    <source>
        <dbReference type="ARBA" id="ARBA00011890"/>
    </source>
</evidence>
<dbReference type="EC" id="2.1.1.77" evidence="3"/>
<keyword evidence="13" id="KW-1185">Reference proteome</keyword>
<comment type="subcellular location">
    <subcellularLocation>
        <location evidence="1">Cytoplasm</location>
    </subcellularLocation>
</comment>
<evidence type="ECO:0000256" key="5">
    <source>
        <dbReference type="ARBA" id="ARBA00022490"/>
    </source>
</evidence>
<dbReference type="RefSeq" id="WP_132177524.1">
    <property type="nucleotide sequence ID" value="NZ_SMKX01000236.1"/>
</dbReference>
<dbReference type="SUPFAM" id="SSF53335">
    <property type="entry name" value="S-adenosyl-L-methionine-dependent methyltransferases"/>
    <property type="match status" value="1"/>
</dbReference>
<evidence type="ECO:0000313" key="13">
    <source>
        <dbReference type="Proteomes" id="UP000295124"/>
    </source>
</evidence>
<dbReference type="GO" id="GO:0004719">
    <property type="term" value="F:protein-L-isoaspartate (D-aspartate) O-methyltransferase activity"/>
    <property type="evidence" value="ECO:0007669"/>
    <property type="project" value="UniProtKB-EC"/>
</dbReference>
<evidence type="ECO:0000256" key="1">
    <source>
        <dbReference type="ARBA" id="ARBA00004496"/>
    </source>
</evidence>
<keyword evidence="8" id="KW-0949">S-adenosyl-L-methionine</keyword>
<keyword evidence="7" id="KW-0808">Transferase</keyword>
<dbReference type="InterPro" id="IPR029063">
    <property type="entry name" value="SAM-dependent_MTases_sf"/>
</dbReference>
<dbReference type="EMBL" id="SMKX01000236">
    <property type="protein sequence ID" value="TDD44480.1"/>
    <property type="molecule type" value="Genomic_DNA"/>
</dbReference>
<keyword evidence="5" id="KW-0963">Cytoplasm</keyword>
<sequence length="381" mass="41735">MSQPTIEDWPSLAEAMARELRRAGNLRDDALLRAFASIPRHVFVPRYYRTETDAEGWEAPSGIVDESQPDWLPTVYSNSVLVTQLKPIEGQPGSETYTSSSSMPALMADMIEELGIRPGMKVLEIGTGTGYNAAILCHLLGDDAVTTIDIDQELVAPARERLAGLGYHPSFDPQPGSYDRILATHAVADIPAEWLRWGRPGSVILTDLRSPSNSTLGAWVKVAISEDGESATGALMPARGYFMSARLTPEFAQVGDVLPEFTEEEHQQRAESMEARPTSVPASVLETGEFGLYLWRQSPEIQWWAGDGTASLNGPGAESWAYVTDDMVHHGGRVDLWVPVEQAYASWVEAGWPGLSTWLINVASSGRTTVELRPDNRPADR</sequence>
<organism evidence="12 13">
    <name type="scientific">Kribbella antibiotica</name>
    <dbReference type="NCBI Taxonomy" id="190195"/>
    <lineage>
        <taxon>Bacteria</taxon>
        <taxon>Bacillati</taxon>
        <taxon>Actinomycetota</taxon>
        <taxon>Actinomycetes</taxon>
        <taxon>Propionibacteriales</taxon>
        <taxon>Kribbellaceae</taxon>
        <taxon>Kribbella</taxon>
    </lineage>
</organism>
<evidence type="ECO:0000256" key="11">
    <source>
        <dbReference type="ARBA" id="ARBA00031350"/>
    </source>
</evidence>
<accession>A0A4R4YJI3</accession>
<evidence type="ECO:0000256" key="4">
    <source>
        <dbReference type="ARBA" id="ARBA00013346"/>
    </source>
</evidence>
<evidence type="ECO:0000256" key="2">
    <source>
        <dbReference type="ARBA" id="ARBA00005369"/>
    </source>
</evidence>
<comment type="similarity">
    <text evidence="2">Belongs to the methyltransferase superfamily. L-isoaspartyl/D-aspartyl protein methyltransferase family.</text>
</comment>
<dbReference type="GO" id="GO:0032259">
    <property type="term" value="P:methylation"/>
    <property type="evidence" value="ECO:0007669"/>
    <property type="project" value="UniProtKB-KW"/>
</dbReference>
<evidence type="ECO:0000313" key="12">
    <source>
        <dbReference type="EMBL" id="TDD44480.1"/>
    </source>
</evidence>
<evidence type="ECO:0000256" key="8">
    <source>
        <dbReference type="ARBA" id="ARBA00022691"/>
    </source>
</evidence>
<proteinExistence type="inferred from homology"/>
<name>A0A4R4YJI3_9ACTN</name>
<protein>
    <recommendedName>
        <fullName evidence="4">Protein-L-isoaspartate O-methyltransferase</fullName>
        <ecNumber evidence="3">2.1.1.77</ecNumber>
    </recommendedName>
    <alternativeName>
        <fullName evidence="11">L-isoaspartyl protein carboxyl methyltransferase</fullName>
    </alternativeName>
    <alternativeName>
        <fullName evidence="9">Protein L-isoaspartyl methyltransferase</fullName>
    </alternativeName>
    <alternativeName>
        <fullName evidence="10">Protein-beta-aspartate methyltransferase</fullName>
    </alternativeName>
</protein>
<evidence type="ECO:0000256" key="7">
    <source>
        <dbReference type="ARBA" id="ARBA00022679"/>
    </source>
</evidence>
<reference evidence="12 13" key="1">
    <citation type="submission" date="2019-03" db="EMBL/GenBank/DDBJ databases">
        <title>Draft genome sequences of novel Actinobacteria.</title>
        <authorList>
            <person name="Sahin N."/>
            <person name="Ay H."/>
            <person name="Saygin H."/>
        </authorList>
    </citation>
    <scope>NUCLEOTIDE SEQUENCE [LARGE SCALE GENOMIC DNA]</scope>
    <source>
        <strain evidence="12 13">JCM 13523</strain>
    </source>
</reference>
<dbReference type="Proteomes" id="UP000295124">
    <property type="component" value="Unassembled WGS sequence"/>
</dbReference>
<dbReference type="OrthoDB" id="4280289at2"/>
<dbReference type="PANTHER" id="PTHR11579">
    <property type="entry name" value="PROTEIN-L-ISOASPARTATE O-METHYLTRANSFERASE"/>
    <property type="match status" value="1"/>
</dbReference>
<dbReference type="GO" id="GO:0005737">
    <property type="term" value="C:cytoplasm"/>
    <property type="evidence" value="ECO:0007669"/>
    <property type="project" value="UniProtKB-SubCell"/>
</dbReference>
<dbReference type="AlphaFoldDB" id="A0A4R4YJI3"/>